<dbReference type="PANTHER" id="PTHR11923:SF69">
    <property type="entry name" value="SENSORY NEURON MEMBRANE PROTEIN 1"/>
    <property type="match status" value="1"/>
</dbReference>
<keyword evidence="6" id="KW-0812">Transmembrane</keyword>
<evidence type="ECO:0000256" key="2">
    <source>
        <dbReference type="ARBA" id="ARBA00004651"/>
    </source>
</evidence>
<sequence>MWTNIPFPLDFRVYLFNVTNPNEVMQGRKPKVQEVGPYFFQERKSKINMKDHEEDDTVTFNAVDTFFFDPSKSEGLTGDEIIMFPHIFLVSPLTGPKIENIKVVSLYLSMVGSVSRAVQTALAANSSELQSIPIPSKSKSMTRTGKKTELGSWNMYLIASFTIGSIGALSLATLTAMA</sequence>
<dbReference type="InterPro" id="IPR002159">
    <property type="entry name" value="CD36_fam"/>
</dbReference>
<keyword evidence="7" id="KW-0552">Olfaction</keyword>
<keyword evidence="11" id="KW-0675">Receptor</keyword>
<dbReference type="EMBL" id="AJVK01024326">
    <property type="status" value="NOT_ANNOTATED_CDS"/>
    <property type="molecule type" value="Genomic_DNA"/>
</dbReference>
<organism evidence="14 15">
    <name type="scientific">Phlebotomus papatasi</name>
    <name type="common">Sandfly</name>
    <dbReference type="NCBI Taxonomy" id="29031"/>
    <lineage>
        <taxon>Eukaryota</taxon>
        <taxon>Metazoa</taxon>
        <taxon>Ecdysozoa</taxon>
        <taxon>Arthropoda</taxon>
        <taxon>Hexapoda</taxon>
        <taxon>Insecta</taxon>
        <taxon>Pterygota</taxon>
        <taxon>Neoptera</taxon>
        <taxon>Endopterygota</taxon>
        <taxon>Diptera</taxon>
        <taxon>Nematocera</taxon>
        <taxon>Psychodoidea</taxon>
        <taxon>Psychodidae</taxon>
        <taxon>Phlebotomus</taxon>
        <taxon>Phlebotomus</taxon>
    </lineage>
</organism>
<comment type="function">
    <text evidence="1">Plays an olfactory role that is not restricted to pheromone sensitivity.</text>
</comment>
<evidence type="ECO:0000313" key="14">
    <source>
        <dbReference type="EnsemblMetazoa" id="PPAI002280-PA"/>
    </source>
</evidence>
<keyword evidence="4" id="KW-1003">Cell membrane</keyword>
<dbReference type="Pfam" id="PF01130">
    <property type="entry name" value="CD36"/>
    <property type="match status" value="1"/>
</dbReference>
<evidence type="ECO:0000256" key="13">
    <source>
        <dbReference type="ARBA" id="ARBA00040646"/>
    </source>
</evidence>
<proteinExistence type="inferred from homology"/>
<accession>A0A1B0D4E2</accession>
<protein>
    <recommendedName>
        <fullName evidence="13">Sensory neuron membrane protein 1</fullName>
    </recommendedName>
</protein>
<evidence type="ECO:0000256" key="6">
    <source>
        <dbReference type="ARBA" id="ARBA00022692"/>
    </source>
</evidence>
<comment type="subcellular location">
    <subcellularLocation>
        <location evidence="2">Cell membrane</location>
        <topology evidence="2">Multi-pass membrane protein</topology>
    </subcellularLocation>
</comment>
<dbReference type="GO" id="GO:0007608">
    <property type="term" value="P:sensory perception of smell"/>
    <property type="evidence" value="ECO:0007669"/>
    <property type="project" value="UniProtKB-KW"/>
</dbReference>
<evidence type="ECO:0000256" key="3">
    <source>
        <dbReference type="ARBA" id="ARBA00010532"/>
    </source>
</evidence>
<evidence type="ECO:0000256" key="10">
    <source>
        <dbReference type="ARBA" id="ARBA00023157"/>
    </source>
</evidence>
<name>A0A1B0D4E2_PHLPP</name>
<reference evidence="14" key="1">
    <citation type="submission" date="2022-08" db="UniProtKB">
        <authorList>
            <consortium name="EnsemblMetazoa"/>
        </authorList>
    </citation>
    <scope>IDENTIFICATION</scope>
    <source>
        <strain evidence="14">Israel</strain>
    </source>
</reference>
<evidence type="ECO:0000256" key="9">
    <source>
        <dbReference type="ARBA" id="ARBA00023136"/>
    </source>
</evidence>
<evidence type="ECO:0000256" key="8">
    <source>
        <dbReference type="ARBA" id="ARBA00022989"/>
    </source>
</evidence>
<comment type="similarity">
    <text evidence="3">Belongs to the CD36 family.</text>
</comment>
<keyword evidence="15" id="KW-1185">Reference proteome</keyword>
<evidence type="ECO:0000256" key="1">
    <source>
        <dbReference type="ARBA" id="ARBA00003156"/>
    </source>
</evidence>
<dbReference type="EnsemblMetazoa" id="PPAI002280-RA">
    <property type="protein sequence ID" value="PPAI002280-PA"/>
    <property type="gene ID" value="PPAI002280"/>
</dbReference>
<keyword evidence="5" id="KW-0716">Sensory transduction</keyword>
<keyword evidence="10" id="KW-1015">Disulfide bond</keyword>
<evidence type="ECO:0000256" key="4">
    <source>
        <dbReference type="ARBA" id="ARBA00022475"/>
    </source>
</evidence>
<evidence type="ECO:0000256" key="7">
    <source>
        <dbReference type="ARBA" id="ARBA00022725"/>
    </source>
</evidence>
<dbReference type="PANTHER" id="PTHR11923">
    <property type="entry name" value="SCAVENGER RECEPTOR CLASS B TYPE-1 SR-B1"/>
    <property type="match status" value="1"/>
</dbReference>
<keyword evidence="12" id="KW-0325">Glycoprotein</keyword>
<dbReference type="GO" id="GO:0005886">
    <property type="term" value="C:plasma membrane"/>
    <property type="evidence" value="ECO:0007669"/>
    <property type="project" value="UniProtKB-SubCell"/>
</dbReference>
<dbReference type="Proteomes" id="UP000092462">
    <property type="component" value="Unassembled WGS sequence"/>
</dbReference>
<evidence type="ECO:0000256" key="12">
    <source>
        <dbReference type="ARBA" id="ARBA00023180"/>
    </source>
</evidence>
<dbReference type="GO" id="GO:0005737">
    <property type="term" value="C:cytoplasm"/>
    <property type="evidence" value="ECO:0007669"/>
    <property type="project" value="TreeGrafter"/>
</dbReference>
<dbReference type="AlphaFoldDB" id="A0A1B0D4E2"/>
<evidence type="ECO:0000256" key="5">
    <source>
        <dbReference type="ARBA" id="ARBA00022606"/>
    </source>
</evidence>
<evidence type="ECO:0000313" key="15">
    <source>
        <dbReference type="Proteomes" id="UP000092462"/>
    </source>
</evidence>
<evidence type="ECO:0000256" key="11">
    <source>
        <dbReference type="ARBA" id="ARBA00023170"/>
    </source>
</evidence>
<dbReference type="PRINTS" id="PR01609">
    <property type="entry name" value="CD36FAMILY"/>
</dbReference>
<dbReference type="VEuPathDB" id="VectorBase:PPAI002280"/>
<keyword evidence="8" id="KW-1133">Transmembrane helix</keyword>
<keyword evidence="9" id="KW-0472">Membrane</keyword>
<dbReference type="VEuPathDB" id="VectorBase:PPAPM1_000978"/>
<dbReference type="GO" id="GO:0005044">
    <property type="term" value="F:scavenger receptor activity"/>
    <property type="evidence" value="ECO:0007669"/>
    <property type="project" value="TreeGrafter"/>
</dbReference>